<keyword evidence="3" id="KW-1185">Reference proteome</keyword>
<evidence type="ECO:0000313" key="3">
    <source>
        <dbReference type="Proteomes" id="UP000029964"/>
    </source>
</evidence>
<feature type="region of interest" description="Disordered" evidence="1">
    <location>
        <begin position="412"/>
        <end position="437"/>
    </location>
</feature>
<sequence length="473" mass="52839">MSDLGVTMSIKPQLRKRVGVESSDSVIRHGRFMALQPMNVENSHSAGQLEGYHLHITPTPLPNPNPILFFTSIHSSFISVTMRGDRGLPRTVGEWVALASDLDLADASIHDNTNWASASKMDLDQAVLLRAVWSRSDNISDLTDEKFEWIAPSWKDKAESILKRWPPFQQYIGSLDPYGRYSPSKLENGTFPDLGNFSIVRYYQLKSQNVSDAFSSTPKLNFTPIMTRSRTRNLNLADARPSTPTPVVNQLDPAGLITPVATRSTPESLPNLSALHLSPVSPESGEFIDLDVIEDRADCQHGSPSTRTDNVSTKIFEARVDGCLRHRETKKILAIIEVKPHARYRDGVGKSIRMQEAGQMAAWISNNPPQLASNEKDCRLLVSQDRGEIYLTFATFDGEYVKYVQGLEGDSRTVQQPSYSNARSKKKQTAPDDKKTENRGYLIMGEYGPFRVTEQQHMHALGVIMLAYTLGCR</sequence>
<feature type="compositionally biased region" description="Polar residues" evidence="1">
    <location>
        <begin position="412"/>
        <end position="422"/>
    </location>
</feature>
<dbReference type="EMBL" id="JPKY01000030">
    <property type="protein sequence ID" value="KFH45556.1"/>
    <property type="molecule type" value="Genomic_DNA"/>
</dbReference>
<dbReference type="HOGENOM" id="CLU_046151_0_0_1"/>
<name>A0A086T874_HAPC1</name>
<evidence type="ECO:0000256" key="1">
    <source>
        <dbReference type="SAM" id="MobiDB-lite"/>
    </source>
</evidence>
<dbReference type="Proteomes" id="UP000029964">
    <property type="component" value="Unassembled WGS sequence"/>
</dbReference>
<comment type="caution">
    <text evidence="2">The sequence shown here is derived from an EMBL/GenBank/DDBJ whole genome shotgun (WGS) entry which is preliminary data.</text>
</comment>
<reference evidence="3" key="1">
    <citation type="journal article" date="2014" name="Genome Announc.">
        <title>Genome sequence and annotation of Acremonium chrysogenum, producer of the beta-lactam antibiotic cephalosporin C.</title>
        <authorList>
            <person name="Terfehr D."/>
            <person name="Dahlmann T.A."/>
            <person name="Specht T."/>
            <person name="Zadra I."/>
            <person name="Kuernsteiner H."/>
            <person name="Kueck U."/>
        </authorList>
    </citation>
    <scope>NUCLEOTIDE SEQUENCE [LARGE SCALE GENOMIC DNA]</scope>
    <source>
        <strain evidence="3">ATCC 11550 / CBS 779.69 / DSM 880 / IAM 14645 / JCM 23072 / IMI 49137</strain>
    </source>
</reference>
<dbReference type="AlphaFoldDB" id="A0A086T874"/>
<gene>
    <name evidence="2" type="ORF">ACRE_036030</name>
</gene>
<accession>A0A086T874</accession>
<proteinExistence type="predicted"/>
<evidence type="ECO:0000313" key="2">
    <source>
        <dbReference type="EMBL" id="KFH45556.1"/>
    </source>
</evidence>
<organism evidence="2 3">
    <name type="scientific">Hapsidospora chrysogenum (strain ATCC 11550 / CBS 779.69 / DSM 880 / IAM 14645 / JCM 23072 / IMI 49137)</name>
    <name type="common">Acremonium chrysogenum</name>
    <dbReference type="NCBI Taxonomy" id="857340"/>
    <lineage>
        <taxon>Eukaryota</taxon>
        <taxon>Fungi</taxon>
        <taxon>Dikarya</taxon>
        <taxon>Ascomycota</taxon>
        <taxon>Pezizomycotina</taxon>
        <taxon>Sordariomycetes</taxon>
        <taxon>Hypocreomycetidae</taxon>
        <taxon>Hypocreales</taxon>
        <taxon>Bionectriaceae</taxon>
        <taxon>Hapsidospora</taxon>
    </lineage>
</organism>
<dbReference type="STRING" id="857340.A0A086T874"/>
<protein>
    <submittedName>
        <fullName evidence="2">Uncharacterized protein</fullName>
    </submittedName>
</protein>
<dbReference type="OrthoDB" id="3508621at2759"/>